<evidence type="ECO:0000256" key="8">
    <source>
        <dbReference type="SAM" id="Phobius"/>
    </source>
</evidence>
<dbReference type="PANTHER" id="PTHR30176">
    <property type="entry name" value="FERREDOXIN-TYPE PROTEIN NAPH"/>
    <property type="match status" value="1"/>
</dbReference>
<feature type="transmembrane region" description="Helical" evidence="8">
    <location>
        <begin position="102"/>
        <end position="123"/>
    </location>
</feature>
<dbReference type="PROSITE" id="PS51379">
    <property type="entry name" value="4FE4S_FER_2"/>
    <property type="match status" value="2"/>
</dbReference>
<dbReference type="Pfam" id="PF12838">
    <property type="entry name" value="Fer4_7"/>
    <property type="match status" value="1"/>
</dbReference>
<keyword evidence="8" id="KW-1133">Transmembrane helix</keyword>
<dbReference type="PANTHER" id="PTHR30176:SF3">
    <property type="entry name" value="FERREDOXIN-TYPE PROTEIN NAPH"/>
    <property type="match status" value="1"/>
</dbReference>
<keyword evidence="3" id="KW-0479">Metal-binding</keyword>
<evidence type="ECO:0000313" key="11">
    <source>
        <dbReference type="Proteomes" id="UP001057498"/>
    </source>
</evidence>
<keyword evidence="5" id="KW-0249">Electron transport</keyword>
<name>A0ABN6PR92_9BURK</name>
<evidence type="ECO:0000256" key="2">
    <source>
        <dbReference type="ARBA" id="ARBA00022485"/>
    </source>
</evidence>
<dbReference type="PROSITE" id="PS00198">
    <property type="entry name" value="4FE4S_FER_1"/>
    <property type="match status" value="2"/>
</dbReference>
<keyword evidence="2" id="KW-0004">4Fe-4S</keyword>
<dbReference type="RefSeq" id="WP_251970886.1">
    <property type="nucleotide sequence ID" value="NZ_AP025730.1"/>
</dbReference>
<dbReference type="InterPro" id="IPR051684">
    <property type="entry name" value="Electron_Trans/Redox"/>
</dbReference>
<dbReference type="NCBIfam" id="TIGR02163">
    <property type="entry name" value="napH"/>
    <property type="match status" value="1"/>
</dbReference>
<dbReference type="InterPro" id="IPR017900">
    <property type="entry name" value="4Fe4S_Fe_S_CS"/>
</dbReference>
<feature type="transmembrane region" description="Helical" evidence="8">
    <location>
        <begin position="188"/>
        <end position="209"/>
    </location>
</feature>
<dbReference type="SUPFAM" id="SSF54862">
    <property type="entry name" value="4Fe-4S ferredoxins"/>
    <property type="match status" value="1"/>
</dbReference>
<accession>A0ABN6PR92</accession>
<sequence>MKLTPPIATPAESRTFGLKHAGQVQRPGREAVRMKGWLAAHRFWLLRRLVQCAIFGLFLLGPLAGVWIVKGNLSSSLTLGVLLLTDPFVLAQTLAARHVPELSALIGAGIVVAFYALVGGRVFCAWVCPVNVVTDAAAWLRRRLGIHTGRAPRGSLRYWLLGAVLLASAVSGFAAWETVNPVSLTQRALIFGGGVAWGVTAAVFVFDLLVAPRGWCGHVCPVGAMYALIGRVALLRVSARHSSRCNDCADCYAVCPEPQVIPIALKGKDRGKGGASPVITDSACTNCGRCIDVCGPDVFTYTHRFDTRRV</sequence>
<feature type="domain" description="4Fe-4S ferredoxin-type" evidence="9">
    <location>
        <begin position="275"/>
        <end position="304"/>
    </location>
</feature>
<dbReference type="EMBL" id="AP025730">
    <property type="protein sequence ID" value="BDI07719.1"/>
    <property type="molecule type" value="Genomic_DNA"/>
</dbReference>
<evidence type="ECO:0000256" key="4">
    <source>
        <dbReference type="ARBA" id="ARBA00022737"/>
    </source>
</evidence>
<evidence type="ECO:0000313" key="10">
    <source>
        <dbReference type="EMBL" id="BDI07719.1"/>
    </source>
</evidence>
<dbReference type="InterPro" id="IPR011886">
    <property type="entry name" value="NapH_MauN"/>
</dbReference>
<keyword evidence="6" id="KW-0408">Iron</keyword>
<keyword evidence="4" id="KW-0677">Repeat</keyword>
<gene>
    <name evidence="10" type="ORF">CATMQ487_46890</name>
</gene>
<dbReference type="Gene3D" id="3.30.70.20">
    <property type="match status" value="1"/>
</dbReference>
<dbReference type="Proteomes" id="UP001057498">
    <property type="component" value="Chromosome"/>
</dbReference>
<feature type="transmembrane region" description="Helical" evidence="8">
    <location>
        <begin position="49"/>
        <end position="69"/>
    </location>
</feature>
<feature type="transmembrane region" description="Helical" evidence="8">
    <location>
        <begin position="158"/>
        <end position="176"/>
    </location>
</feature>
<evidence type="ECO:0000256" key="1">
    <source>
        <dbReference type="ARBA" id="ARBA00022448"/>
    </source>
</evidence>
<feature type="transmembrane region" description="Helical" evidence="8">
    <location>
        <begin position="75"/>
        <end position="95"/>
    </location>
</feature>
<protein>
    <submittedName>
        <fullName evidence="10">Ferredoxin-type protein NapH</fullName>
    </submittedName>
</protein>
<evidence type="ECO:0000256" key="5">
    <source>
        <dbReference type="ARBA" id="ARBA00022982"/>
    </source>
</evidence>
<dbReference type="NCBIfam" id="NF007013">
    <property type="entry name" value="PRK09477.1"/>
    <property type="match status" value="1"/>
</dbReference>
<evidence type="ECO:0000259" key="9">
    <source>
        <dbReference type="PROSITE" id="PS51379"/>
    </source>
</evidence>
<keyword evidence="11" id="KW-1185">Reference proteome</keyword>
<keyword evidence="1" id="KW-0813">Transport</keyword>
<keyword evidence="7" id="KW-0411">Iron-sulfur</keyword>
<evidence type="ECO:0000256" key="7">
    <source>
        <dbReference type="ARBA" id="ARBA00023014"/>
    </source>
</evidence>
<dbReference type="InterPro" id="IPR017896">
    <property type="entry name" value="4Fe4S_Fe-S-bd"/>
</dbReference>
<evidence type="ECO:0000256" key="3">
    <source>
        <dbReference type="ARBA" id="ARBA00022723"/>
    </source>
</evidence>
<keyword evidence="8" id="KW-0472">Membrane</keyword>
<evidence type="ECO:0000256" key="6">
    <source>
        <dbReference type="ARBA" id="ARBA00023004"/>
    </source>
</evidence>
<keyword evidence="8" id="KW-0812">Transmembrane</keyword>
<feature type="domain" description="4Fe-4S ferredoxin-type" evidence="9">
    <location>
        <begin position="235"/>
        <end position="266"/>
    </location>
</feature>
<dbReference type="Pfam" id="PF12801">
    <property type="entry name" value="Fer4_5"/>
    <property type="match status" value="2"/>
</dbReference>
<organism evidence="10 11">
    <name type="scientific">Sphaerotilus microaerophilus</name>
    <dbReference type="NCBI Taxonomy" id="2914710"/>
    <lineage>
        <taxon>Bacteria</taxon>
        <taxon>Pseudomonadati</taxon>
        <taxon>Pseudomonadota</taxon>
        <taxon>Betaproteobacteria</taxon>
        <taxon>Burkholderiales</taxon>
        <taxon>Sphaerotilaceae</taxon>
        <taxon>Sphaerotilus</taxon>
    </lineage>
</organism>
<reference evidence="10" key="1">
    <citation type="submission" date="2022-04" db="EMBL/GenBank/DDBJ databases">
        <title>Whole genome sequence of Sphaerotilus sp. FB-5.</title>
        <authorList>
            <person name="Takeda M."/>
            <person name="Narihara S."/>
            <person name="Akimoto M."/>
            <person name="Akimoto R."/>
            <person name="Nishiyashiki S."/>
            <person name="Murakami T."/>
        </authorList>
    </citation>
    <scope>NUCLEOTIDE SEQUENCE</scope>
    <source>
        <strain evidence="10">FB-5</strain>
    </source>
</reference>
<proteinExistence type="predicted"/>